<sequence length="79" mass="9593">MRIELHIEGYLADEAETTKDKLQWQQKEMKLKWQPTLNKHTEWEIYIIHQSTMKHDKTDMAPINRHRYNSMAKNKKAGR</sequence>
<reference evidence="2" key="1">
    <citation type="submission" date="2020-04" db="EMBL/GenBank/DDBJ databases">
        <authorList>
            <person name="Chiriac C."/>
            <person name="Salcher M."/>
            <person name="Ghai R."/>
            <person name="Kavagutti S V."/>
        </authorList>
    </citation>
    <scope>NUCLEOTIDE SEQUENCE</scope>
</reference>
<dbReference type="EMBL" id="LR796316">
    <property type="protein sequence ID" value="CAB4136183.1"/>
    <property type="molecule type" value="Genomic_DNA"/>
</dbReference>
<dbReference type="EMBL" id="LR796829">
    <property type="protein sequence ID" value="CAB4168716.1"/>
    <property type="molecule type" value="Genomic_DNA"/>
</dbReference>
<accession>A0A6J5PFL8</accession>
<protein>
    <submittedName>
        <fullName evidence="2">Uncharacterized protein</fullName>
    </submittedName>
</protein>
<proteinExistence type="predicted"/>
<gene>
    <name evidence="1" type="ORF">UFOVP302_32</name>
    <name evidence="2" type="ORF">UFOVP579_32</name>
</gene>
<evidence type="ECO:0000313" key="2">
    <source>
        <dbReference type="EMBL" id="CAB4168716.1"/>
    </source>
</evidence>
<evidence type="ECO:0000313" key="1">
    <source>
        <dbReference type="EMBL" id="CAB4136183.1"/>
    </source>
</evidence>
<organism evidence="2">
    <name type="scientific">uncultured Caudovirales phage</name>
    <dbReference type="NCBI Taxonomy" id="2100421"/>
    <lineage>
        <taxon>Viruses</taxon>
        <taxon>Duplodnaviria</taxon>
        <taxon>Heunggongvirae</taxon>
        <taxon>Uroviricota</taxon>
        <taxon>Caudoviricetes</taxon>
        <taxon>Peduoviridae</taxon>
        <taxon>Maltschvirus</taxon>
        <taxon>Maltschvirus maltsch</taxon>
    </lineage>
</organism>
<name>A0A6J5PFL8_9CAUD</name>